<reference evidence="3" key="1">
    <citation type="journal article" date="2017" name="Nature">
        <title>The sunflower genome provides insights into oil metabolism, flowering and Asterid evolution.</title>
        <authorList>
            <person name="Badouin H."/>
            <person name="Gouzy J."/>
            <person name="Grassa C.J."/>
            <person name="Murat F."/>
            <person name="Staton S.E."/>
            <person name="Cottret L."/>
            <person name="Lelandais-Briere C."/>
            <person name="Owens G.L."/>
            <person name="Carrere S."/>
            <person name="Mayjonade B."/>
            <person name="Legrand L."/>
            <person name="Gill N."/>
            <person name="Kane N.C."/>
            <person name="Bowers J.E."/>
            <person name="Hubner S."/>
            <person name="Bellec A."/>
            <person name="Berard A."/>
            <person name="Berges H."/>
            <person name="Blanchet N."/>
            <person name="Boniface M.C."/>
            <person name="Brunel D."/>
            <person name="Catrice O."/>
            <person name="Chaidir N."/>
            <person name="Claudel C."/>
            <person name="Donnadieu C."/>
            <person name="Faraut T."/>
            <person name="Fievet G."/>
            <person name="Helmstetter N."/>
            <person name="King M."/>
            <person name="Knapp S.J."/>
            <person name="Lai Z."/>
            <person name="Le Paslier M.C."/>
            <person name="Lippi Y."/>
            <person name="Lorenzon L."/>
            <person name="Mandel J.R."/>
            <person name="Marage G."/>
            <person name="Marchand G."/>
            <person name="Marquand E."/>
            <person name="Bret-Mestries E."/>
            <person name="Morien E."/>
            <person name="Nambeesan S."/>
            <person name="Nguyen T."/>
            <person name="Pegot-Espagnet P."/>
            <person name="Pouilly N."/>
            <person name="Raftis F."/>
            <person name="Sallet E."/>
            <person name="Schiex T."/>
            <person name="Thomas J."/>
            <person name="Vandecasteele C."/>
            <person name="Vares D."/>
            <person name="Vear F."/>
            <person name="Vautrin S."/>
            <person name="Crespi M."/>
            <person name="Mangin B."/>
            <person name="Burke J.M."/>
            <person name="Salse J."/>
            <person name="Munos S."/>
            <person name="Vincourt P."/>
            <person name="Rieseberg L.H."/>
            <person name="Langlade N.B."/>
        </authorList>
    </citation>
    <scope>NUCLEOTIDE SEQUENCE</scope>
    <source>
        <tissue evidence="3">Leaves</tissue>
    </source>
</reference>
<keyword evidence="4" id="KW-1185">Reference proteome</keyword>
<dbReference type="AlphaFoldDB" id="A0A9K3NVY9"/>
<sequence>MAQHATKRQCVSFWFQQNKTCQNQVPRNPTSYSGYFKTTDERRVTQTLVIVTVFIRHQPVFISVYNYLYSVVLIVVTRILMTKEV</sequence>
<accession>A0A9K3NVY9</accession>
<name>A0A9K3NVY9_HELAN</name>
<evidence type="ECO:0000313" key="4">
    <source>
        <dbReference type="Proteomes" id="UP000215914"/>
    </source>
</evidence>
<reference evidence="3" key="2">
    <citation type="submission" date="2020-06" db="EMBL/GenBank/DDBJ databases">
        <title>Helianthus annuus Genome sequencing and assembly Release 2.</title>
        <authorList>
            <person name="Gouzy J."/>
            <person name="Langlade N."/>
            <person name="Munos S."/>
        </authorList>
    </citation>
    <scope>NUCLEOTIDE SEQUENCE</scope>
    <source>
        <tissue evidence="3">Leaves</tissue>
    </source>
</reference>
<gene>
    <name evidence="3" type="ORF">HanXRQr2_Chr03g0112711</name>
    <name evidence="2" type="ORF">HanXRQr2_Chr17g0801281</name>
</gene>
<keyword evidence="1" id="KW-0812">Transmembrane</keyword>
<dbReference type="EMBL" id="MNCJ02000318">
    <property type="protein sequence ID" value="KAF5814581.1"/>
    <property type="molecule type" value="Genomic_DNA"/>
</dbReference>
<dbReference type="Proteomes" id="UP000215914">
    <property type="component" value="Unassembled WGS sequence"/>
</dbReference>
<dbReference type="Gramene" id="mRNA:HanXRQr2_Chr17g0801281">
    <property type="protein sequence ID" value="CDS:HanXRQr2_Chr17g0801281.1"/>
    <property type="gene ID" value="HanXRQr2_Chr17g0801281"/>
</dbReference>
<keyword evidence="1" id="KW-0472">Membrane</keyword>
<comment type="caution">
    <text evidence="3">The sequence shown here is derived from an EMBL/GenBank/DDBJ whole genome shotgun (WGS) entry which is preliminary data.</text>
</comment>
<organism evidence="3 4">
    <name type="scientific">Helianthus annuus</name>
    <name type="common">Common sunflower</name>
    <dbReference type="NCBI Taxonomy" id="4232"/>
    <lineage>
        <taxon>Eukaryota</taxon>
        <taxon>Viridiplantae</taxon>
        <taxon>Streptophyta</taxon>
        <taxon>Embryophyta</taxon>
        <taxon>Tracheophyta</taxon>
        <taxon>Spermatophyta</taxon>
        <taxon>Magnoliopsida</taxon>
        <taxon>eudicotyledons</taxon>
        <taxon>Gunneridae</taxon>
        <taxon>Pentapetalae</taxon>
        <taxon>asterids</taxon>
        <taxon>campanulids</taxon>
        <taxon>Asterales</taxon>
        <taxon>Asteraceae</taxon>
        <taxon>Asteroideae</taxon>
        <taxon>Heliantheae alliance</taxon>
        <taxon>Heliantheae</taxon>
        <taxon>Helianthus</taxon>
    </lineage>
</organism>
<evidence type="ECO:0000313" key="2">
    <source>
        <dbReference type="EMBL" id="KAF5755304.1"/>
    </source>
</evidence>
<evidence type="ECO:0000256" key="1">
    <source>
        <dbReference type="SAM" id="Phobius"/>
    </source>
</evidence>
<protein>
    <submittedName>
        <fullName evidence="3">Uncharacterized protein</fullName>
    </submittedName>
</protein>
<dbReference type="EMBL" id="MNCJ02000332">
    <property type="protein sequence ID" value="KAF5755304.1"/>
    <property type="molecule type" value="Genomic_DNA"/>
</dbReference>
<feature type="transmembrane region" description="Helical" evidence="1">
    <location>
        <begin position="64"/>
        <end position="81"/>
    </location>
</feature>
<evidence type="ECO:0000313" key="3">
    <source>
        <dbReference type="EMBL" id="KAF5814581.1"/>
    </source>
</evidence>
<proteinExistence type="predicted"/>
<keyword evidence="1" id="KW-1133">Transmembrane helix</keyword>
<dbReference type="Gramene" id="mRNA:HanXRQr2_Chr03g0112711">
    <property type="protein sequence ID" value="CDS:HanXRQr2_Chr03g0112711.1"/>
    <property type="gene ID" value="HanXRQr2_Chr03g0112711"/>
</dbReference>